<accession>A0A089L8P0</accession>
<dbReference type="CDD" id="cd00075">
    <property type="entry name" value="HATPase"/>
    <property type="match status" value="1"/>
</dbReference>
<feature type="domain" description="Histidine kinase" evidence="11">
    <location>
        <begin position="426"/>
        <end position="630"/>
    </location>
</feature>
<sequence>MKLPSTKTAAALIMLLLVIAIIPVGIAMEWGGHKEVALPVWQLKWEHTAIHDIQEAMTAPSGEWRTVEAREDRPQPPSGADSAWLRFSLPRTEANSALLIDKVYGDSLQAYIDNRLIYDSNDLIHYSGNKVLIPLSREDSAKQLYLWSTGGGREFGIEGEVRVGSYDKLLSFYVKQDLVDLVIGAALIFMGGALMICLLFLKPEFFSGGFSLILVIISFGVLLITYSPFLRLIVNSQERLTGICFDLALFTLLPAFTIYFEQLFGPGKRGLTTRLRNFQLAYSLFCLGALVLNAVLAFRLDYLYSFLTVDVTGVLIMAQFVYLLYLSLSYARRGNKDAVIFSMGFSIFAFLSLSELLIYYFSSERYHLYWWKWGMVLFVISLIVILGRRFAGNHEQAVEYSRELEKFNNELQRSEKMEIISELAASVAHEVRNPLQVTRGFLQILGERSGKKEKEYLQMAMEELDRASVIITDFLTFAKPGMDTVDVFEVSGELKHVSGILVPLANLQGGAIELHLQEDLQVSGSPAKFKQAFINLIKNSIESLQEDGLIVVTAWKTGRHVVISVQDNGEGMKVSELARLGEPYYSNKTKGTGLGLMVTFRIIEAMNGSIEFQSRKGEGTEVIVKLPVSGNN</sequence>
<evidence type="ECO:0000256" key="4">
    <source>
        <dbReference type="ARBA" id="ARBA00022679"/>
    </source>
</evidence>
<feature type="transmembrane region" description="Helical" evidence="10">
    <location>
        <begin position="304"/>
        <end position="326"/>
    </location>
</feature>
<dbReference type="InterPro" id="IPR003594">
    <property type="entry name" value="HATPase_dom"/>
</dbReference>
<gene>
    <name evidence="12" type="ORF">PBOR_05430</name>
</gene>
<dbReference type="AlphaFoldDB" id="A0A089L8P0"/>
<dbReference type="InterPro" id="IPR005467">
    <property type="entry name" value="His_kinase_dom"/>
</dbReference>
<dbReference type="Gene3D" id="1.10.287.130">
    <property type="match status" value="1"/>
</dbReference>
<dbReference type="Gene3D" id="3.30.565.10">
    <property type="entry name" value="Histidine kinase-like ATPase, C-terminal domain"/>
    <property type="match status" value="1"/>
</dbReference>
<dbReference type="SUPFAM" id="SSF47384">
    <property type="entry name" value="Homodimeric domain of signal transducing histidine kinase"/>
    <property type="match status" value="1"/>
</dbReference>
<name>A0A089L8P0_PAEBO</name>
<evidence type="ECO:0000256" key="7">
    <source>
        <dbReference type="ARBA" id="ARBA00022840"/>
    </source>
</evidence>
<evidence type="ECO:0000256" key="3">
    <source>
        <dbReference type="ARBA" id="ARBA00022553"/>
    </source>
</evidence>
<keyword evidence="5" id="KW-0547">Nucleotide-binding</keyword>
<dbReference type="SMART" id="SM00388">
    <property type="entry name" value="HisKA"/>
    <property type="match status" value="1"/>
</dbReference>
<evidence type="ECO:0000256" key="10">
    <source>
        <dbReference type="SAM" id="Phobius"/>
    </source>
</evidence>
<evidence type="ECO:0000256" key="9">
    <source>
        <dbReference type="SAM" id="MobiDB-lite"/>
    </source>
</evidence>
<dbReference type="OrthoDB" id="9815750at2"/>
<feature type="transmembrane region" description="Helical" evidence="10">
    <location>
        <begin position="213"/>
        <end position="234"/>
    </location>
</feature>
<feature type="transmembrane region" description="Helical" evidence="10">
    <location>
        <begin position="338"/>
        <end position="362"/>
    </location>
</feature>
<dbReference type="InterPro" id="IPR036097">
    <property type="entry name" value="HisK_dim/P_sf"/>
</dbReference>
<evidence type="ECO:0000256" key="1">
    <source>
        <dbReference type="ARBA" id="ARBA00000085"/>
    </source>
</evidence>
<dbReference type="GO" id="GO:0005524">
    <property type="term" value="F:ATP binding"/>
    <property type="evidence" value="ECO:0007669"/>
    <property type="project" value="UniProtKB-KW"/>
</dbReference>
<feature type="transmembrane region" description="Helical" evidence="10">
    <location>
        <begin position="240"/>
        <end position="260"/>
    </location>
</feature>
<organism evidence="12 13">
    <name type="scientific">Paenibacillus borealis</name>
    <dbReference type="NCBI Taxonomy" id="160799"/>
    <lineage>
        <taxon>Bacteria</taxon>
        <taxon>Bacillati</taxon>
        <taxon>Bacillota</taxon>
        <taxon>Bacilli</taxon>
        <taxon>Bacillales</taxon>
        <taxon>Paenibacillaceae</taxon>
        <taxon>Paenibacillus</taxon>
    </lineage>
</organism>
<keyword evidence="4" id="KW-0808">Transferase</keyword>
<evidence type="ECO:0000256" key="6">
    <source>
        <dbReference type="ARBA" id="ARBA00022777"/>
    </source>
</evidence>
<evidence type="ECO:0000313" key="13">
    <source>
        <dbReference type="Proteomes" id="UP000029518"/>
    </source>
</evidence>
<feature type="transmembrane region" description="Helical" evidence="10">
    <location>
        <begin position="368"/>
        <end position="386"/>
    </location>
</feature>
<dbReference type="KEGG" id="pbd:PBOR_05430"/>
<dbReference type="Proteomes" id="UP000029518">
    <property type="component" value="Chromosome"/>
</dbReference>
<dbReference type="InterPro" id="IPR003661">
    <property type="entry name" value="HisK_dim/P_dom"/>
</dbReference>
<dbReference type="Pfam" id="PF00512">
    <property type="entry name" value="HisKA"/>
    <property type="match status" value="1"/>
</dbReference>
<keyword evidence="10" id="KW-1133">Transmembrane helix</keyword>
<evidence type="ECO:0000313" key="12">
    <source>
        <dbReference type="EMBL" id="AIQ56435.1"/>
    </source>
</evidence>
<feature type="region of interest" description="Disordered" evidence="9">
    <location>
        <begin position="61"/>
        <end position="81"/>
    </location>
</feature>
<keyword evidence="8" id="KW-0902">Two-component regulatory system</keyword>
<comment type="catalytic activity">
    <reaction evidence="1">
        <text>ATP + protein L-histidine = ADP + protein N-phospho-L-histidine.</text>
        <dbReference type="EC" id="2.7.13.3"/>
    </reaction>
</comment>
<dbReference type="Pfam" id="PF02518">
    <property type="entry name" value="HATPase_c"/>
    <property type="match status" value="1"/>
</dbReference>
<dbReference type="PRINTS" id="PR00344">
    <property type="entry name" value="BCTRLSENSOR"/>
</dbReference>
<keyword evidence="13" id="KW-1185">Reference proteome</keyword>
<dbReference type="PROSITE" id="PS50109">
    <property type="entry name" value="HIS_KIN"/>
    <property type="match status" value="1"/>
</dbReference>
<reference evidence="12" key="1">
    <citation type="submission" date="2014-08" db="EMBL/GenBank/DDBJ databases">
        <title>Comparative genomics of the Paenibacillus odorifer group.</title>
        <authorList>
            <person name="den Bakker H.C."/>
            <person name="Tsai Y.-C.Y.-C."/>
            <person name="Martin N."/>
            <person name="Korlach J."/>
            <person name="Wiedmann M."/>
        </authorList>
    </citation>
    <scope>NUCLEOTIDE SEQUENCE [LARGE SCALE GENOMIC DNA]</scope>
    <source>
        <strain evidence="12">DSM 13188</strain>
    </source>
</reference>
<proteinExistence type="predicted"/>
<evidence type="ECO:0000256" key="5">
    <source>
        <dbReference type="ARBA" id="ARBA00022741"/>
    </source>
</evidence>
<dbReference type="InterPro" id="IPR004358">
    <property type="entry name" value="Sig_transdc_His_kin-like_C"/>
</dbReference>
<dbReference type="HOGENOM" id="CLU_428853_0_0_9"/>
<dbReference type="InterPro" id="IPR036890">
    <property type="entry name" value="HATPase_C_sf"/>
</dbReference>
<keyword evidence="3" id="KW-0597">Phosphoprotein</keyword>
<evidence type="ECO:0000256" key="2">
    <source>
        <dbReference type="ARBA" id="ARBA00012438"/>
    </source>
</evidence>
<keyword evidence="10" id="KW-0812">Transmembrane</keyword>
<evidence type="ECO:0000259" key="11">
    <source>
        <dbReference type="PROSITE" id="PS50109"/>
    </source>
</evidence>
<keyword evidence="10" id="KW-0472">Membrane</keyword>
<protein>
    <recommendedName>
        <fullName evidence="2">histidine kinase</fullName>
        <ecNumber evidence="2">2.7.13.3</ecNumber>
    </recommendedName>
</protein>
<dbReference type="EC" id="2.7.13.3" evidence="2"/>
<dbReference type="SUPFAM" id="SSF55874">
    <property type="entry name" value="ATPase domain of HSP90 chaperone/DNA topoisomerase II/histidine kinase"/>
    <property type="match status" value="1"/>
</dbReference>
<evidence type="ECO:0000256" key="8">
    <source>
        <dbReference type="ARBA" id="ARBA00023012"/>
    </source>
</evidence>
<dbReference type="GO" id="GO:0000155">
    <property type="term" value="F:phosphorelay sensor kinase activity"/>
    <property type="evidence" value="ECO:0007669"/>
    <property type="project" value="InterPro"/>
</dbReference>
<dbReference type="PANTHER" id="PTHR43065:SF53">
    <property type="entry name" value="SPORULATION KINASE B"/>
    <property type="match status" value="1"/>
</dbReference>
<dbReference type="EMBL" id="CP009285">
    <property type="protein sequence ID" value="AIQ56435.1"/>
    <property type="molecule type" value="Genomic_DNA"/>
</dbReference>
<feature type="transmembrane region" description="Helical" evidence="10">
    <location>
        <begin position="280"/>
        <end position="298"/>
    </location>
</feature>
<feature type="compositionally biased region" description="Basic and acidic residues" evidence="9">
    <location>
        <begin position="65"/>
        <end position="74"/>
    </location>
</feature>
<dbReference type="SMART" id="SM00387">
    <property type="entry name" value="HATPase_c"/>
    <property type="match status" value="1"/>
</dbReference>
<keyword evidence="7" id="KW-0067">ATP-binding</keyword>
<dbReference type="PANTHER" id="PTHR43065">
    <property type="entry name" value="SENSOR HISTIDINE KINASE"/>
    <property type="match status" value="1"/>
</dbReference>
<dbReference type="CDD" id="cd00082">
    <property type="entry name" value="HisKA"/>
    <property type="match status" value="1"/>
</dbReference>
<feature type="transmembrane region" description="Helical" evidence="10">
    <location>
        <begin position="181"/>
        <end position="201"/>
    </location>
</feature>
<keyword evidence="6" id="KW-0418">Kinase</keyword>